<evidence type="ECO:0000313" key="1">
    <source>
        <dbReference type="EMBL" id="TDR34854.1"/>
    </source>
</evidence>
<dbReference type="EMBL" id="SNZF01000012">
    <property type="protein sequence ID" value="TDR34854.1"/>
    <property type="molecule type" value="Genomic_DNA"/>
</dbReference>
<keyword evidence="2" id="KW-1185">Reference proteome</keyword>
<comment type="caution">
    <text evidence="1">The sequence shown here is derived from an EMBL/GenBank/DDBJ whole genome shotgun (WGS) entry which is preliminary data.</text>
</comment>
<dbReference type="AlphaFoldDB" id="A0A4R6YFA1"/>
<proteinExistence type="predicted"/>
<name>A0A4R6YFA1_9HYPH</name>
<dbReference type="Proteomes" id="UP000294958">
    <property type="component" value="Unassembled WGS sequence"/>
</dbReference>
<evidence type="ECO:0008006" key="3">
    <source>
        <dbReference type="Google" id="ProtNLM"/>
    </source>
</evidence>
<organism evidence="1 2">
    <name type="scientific">Aquamicrobium defluvii</name>
    <dbReference type="NCBI Taxonomy" id="69279"/>
    <lineage>
        <taxon>Bacteria</taxon>
        <taxon>Pseudomonadati</taxon>
        <taxon>Pseudomonadota</taxon>
        <taxon>Alphaproteobacteria</taxon>
        <taxon>Hyphomicrobiales</taxon>
        <taxon>Phyllobacteriaceae</taxon>
        <taxon>Aquamicrobium</taxon>
    </lineage>
</organism>
<reference evidence="1 2" key="1">
    <citation type="submission" date="2019-03" db="EMBL/GenBank/DDBJ databases">
        <title>Genomic Encyclopedia of Type Strains, Phase IV (KMG-IV): sequencing the most valuable type-strain genomes for metagenomic binning, comparative biology and taxonomic classification.</title>
        <authorList>
            <person name="Goeker M."/>
        </authorList>
    </citation>
    <scope>NUCLEOTIDE SEQUENCE [LARGE SCALE GENOMIC DNA]</scope>
    <source>
        <strain evidence="1 2">DSM 11603</strain>
    </source>
</reference>
<protein>
    <recommendedName>
        <fullName evidence="3">GHMP kinase C-terminal domain-containing protein</fullName>
    </recommendedName>
</protein>
<sequence>MPVSISRLAVAAETASDATAFESEALLFAQREGEVLEHFGGSLPPFVLIGFKADGTGGVSTLDLPPARYSLEEIQLFRVLRGLVARAVSHQDPCLLGRAATLSARVNQRHLSKLSFDYVIELADHHRALGIQVAHSGSLYGLLLDPASAGLTSVIREISSELSDAGFQDIGIFSVNGAGGIDVR</sequence>
<evidence type="ECO:0000313" key="2">
    <source>
        <dbReference type="Proteomes" id="UP000294958"/>
    </source>
</evidence>
<gene>
    <name evidence="1" type="ORF">DES43_11266</name>
</gene>
<accession>A0A4R6YFA1</accession>